<dbReference type="EMBL" id="JAAGNN010000025">
    <property type="protein sequence ID" value="KAF4072141.1"/>
    <property type="molecule type" value="Genomic_DNA"/>
</dbReference>
<accession>A0A7J5ZQI1</accession>
<keyword evidence="3" id="KW-1185">Reference proteome</keyword>
<name>A0A7J5ZQI1_AMEME</name>
<evidence type="ECO:0000313" key="3">
    <source>
        <dbReference type="Proteomes" id="UP000593565"/>
    </source>
</evidence>
<keyword evidence="1" id="KW-0732">Signal</keyword>
<evidence type="ECO:0000313" key="2">
    <source>
        <dbReference type="EMBL" id="KAF4072141.1"/>
    </source>
</evidence>
<dbReference type="AlphaFoldDB" id="A0A7J5ZQI1"/>
<proteinExistence type="predicted"/>
<comment type="caution">
    <text evidence="2">The sequence shown here is derived from an EMBL/GenBank/DDBJ whole genome shotgun (WGS) entry which is preliminary data.</text>
</comment>
<gene>
    <name evidence="2" type="ORF">AMELA_G00259700</name>
</gene>
<dbReference type="Proteomes" id="UP000593565">
    <property type="component" value="Unassembled WGS sequence"/>
</dbReference>
<organism evidence="2 3">
    <name type="scientific">Ameiurus melas</name>
    <name type="common">Black bullhead</name>
    <name type="synonym">Silurus melas</name>
    <dbReference type="NCBI Taxonomy" id="219545"/>
    <lineage>
        <taxon>Eukaryota</taxon>
        <taxon>Metazoa</taxon>
        <taxon>Chordata</taxon>
        <taxon>Craniata</taxon>
        <taxon>Vertebrata</taxon>
        <taxon>Euteleostomi</taxon>
        <taxon>Actinopterygii</taxon>
        <taxon>Neopterygii</taxon>
        <taxon>Teleostei</taxon>
        <taxon>Ostariophysi</taxon>
        <taxon>Siluriformes</taxon>
        <taxon>Ictaluridae</taxon>
        <taxon>Ameiurus</taxon>
    </lineage>
</organism>
<sequence length="97" mass="11077">MFLGHVLDLSALLSFMLDVANELFDDFSDKDKKIKRIKDMPLSVRTVHDRTIMMANQIEATQVKDLNAAPFLIQVYISVRSVGDVTASTRSRKRCWC</sequence>
<protein>
    <submittedName>
        <fullName evidence="2">Uncharacterized protein</fullName>
    </submittedName>
</protein>
<feature type="chain" id="PRO_5029726611" evidence="1">
    <location>
        <begin position="23"/>
        <end position="97"/>
    </location>
</feature>
<evidence type="ECO:0000256" key="1">
    <source>
        <dbReference type="SAM" id="SignalP"/>
    </source>
</evidence>
<reference evidence="2 3" key="1">
    <citation type="submission" date="2020-02" db="EMBL/GenBank/DDBJ databases">
        <title>A chromosome-scale genome assembly of the black bullhead catfish (Ameiurus melas).</title>
        <authorList>
            <person name="Wen M."/>
            <person name="Zham M."/>
            <person name="Cabau C."/>
            <person name="Klopp C."/>
            <person name="Donnadieu C."/>
            <person name="Roques C."/>
            <person name="Bouchez O."/>
            <person name="Lampietro C."/>
            <person name="Jouanno E."/>
            <person name="Herpin A."/>
            <person name="Louis A."/>
            <person name="Berthelot C."/>
            <person name="Parey E."/>
            <person name="Roest-Crollius H."/>
            <person name="Braasch I."/>
            <person name="Postlethwait J."/>
            <person name="Robinson-Rechavi M."/>
            <person name="Echchiki A."/>
            <person name="Begum T."/>
            <person name="Montfort J."/>
            <person name="Schartl M."/>
            <person name="Bobe J."/>
            <person name="Guiguen Y."/>
        </authorList>
    </citation>
    <scope>NUCLEOTIDE SEQUENCE [LARGE SCALE GENOMIC DNA]</scope>
    <source>
        <strain evidence="2">M_S1</strain>
        <tissue evidence="2">Blood</tissue>
    </source>
</reference>
<feature type="signal peptide" evidence="1">
    <location>
        <begin position="1"/>
        <end position="22"/>
    </location>
</feature>